<dbReference type="InterPro" id="IPR008914">
    <property type="entry name" value="PEBP"/>
</dbReference>
<dbReference type="PANTHER" id="PTHR11362:SF82">
    <property type="entry name" value="PHOSPHATIDYLETHANOLAMINE-BINDING PROTEIN 4"/>
    <property type="match status" value="1"/>
</dbReference>
<evidence type="ECO:0000313" key="2">
    <source>
        <dbReference type="EMBL" id="CAK4033639.1"/>
    </source>
</evidence>
<dbReference type="PANTHER" id="PTHR11362">
    <property type="entry name" value="PHOSPHATIDYLETHANOLAMINE-BINDING PROTEIN"/>
    <property type="match status" value="1"/>
</dbReference>
<keyword evidence="3" id="KW-1185">Reference proteome</keyword>
<feature type="signal peptide" evidence="1">
    <location>
        <begin position="1"/>
        <end position="24"/>
    </location>
</feature>
<evidence type="ECO:0000256" key="1">
    <source>
        <dbReference type="SAM" id="SignalP"/>
    </source>
</evidence>
<dbReference type="EMBL" id="CAVMBE010000090">
    <property type="protein sequence ID" value="CAK4033639.1"/>
    <property type="molecule type" value="Genomic_DNA"/>
</dbReference>
<protein>
    <recommendedName>
        <fullName evidence="4">Phosphatidylethanolamine-binding protein</fullName>
    </recommendedName>
</protein>
<dbReference type="AlphaFoldDB" id="A0AAI9EEW4"/>
<dbReference type="SUPFAM" id="SSF49777">
    <property type="entry name" value="PEBP-like"/>
    <property type="match status" value="1"/>
</dbReference>
<reference evidence="2" key="1">
    <citation type="submission" date="2023-11" db="EMBL/GenBank/DDBJ databases">
        <authorList>
            <person name="Alioto T."/>
            <person name="Alioto T."/>
            <person name="Gomez Garrido J."/>
        </authorList>
    </citation>
    <scope>NUCLEOTIDE SEQUENCE</scope>
</reference>
<dbReference type="CDD" id="cd00866">
    <property type="entry name" value="PEBP_euk"/>
    <property type="match status" value="1"/>
</dbReference>
<evidence type="ECO:0008006" key="4">
    <source>
        <dbReference type="Google" id="ProtNLM"/>
    </source>
</evidence>
<comment type="caution">
    <text evidence="2">The sequence shown here is derived from an EMBL/GenBank/DDBJ whole genome shotgun (WGS) entry which is preliminary data.</text>
</comment>
<gene>
    <name evidence="2" type="ORF">LECACI_7A008797</name>
</gene>
<feature type="chain" id="PRO_5042594790" description="Phosphatidylethanolamine-binding protein" evidence="1">
    <location>
        <begin position="25"/>
        <end position="221"/>
    </location>
</feature>
<sequence length="221" mass="24201">MHAPAVVSALLCVVASNAAPAANGGSQQYCPSISPAYAAAVQNQFQTDMIVPDLIERINPTVGVNVAYNTADQGSKAVQLGTYFTPEQTLTMPTLNFTAEQKYDPYSTNYTYFLVDPDVPQDGSMVQVNFLHWMVSHAQPNCVPNQKQDTVVTYQPLTPASTTQHRYTFLVYREPQGFNPDADLTLQARTPFDLNDYTQDNKLVLVGGNFLKEAIDNGVVG</sequence>
<name>A0AAI9EEW4_9PEZI</name>
<proteinExistence type="predicted"/>
<dbReference type="Proteomes" id="UP001296104">
    <property type="component" value="Unassembled WGS sequence"/>
</dbReference>
<dbReference type="InterPro" id="IPR035810">
    <property type="entry name" value="PEBP_euk"/>
</dbReference>
<dbReference type="Gene3D" id="3.90.280.10">
    <property type="entry name" value="PEBP-like"/>
    <property type="match status" value="1"/>
</dbReference>
<dbReference type="Pfam" id="PF01161">
    <property type="entry name" value="PBP"/>
    <property type="match status" value="1"/>
</dbReference>
<keyword evidence="1" id="KW-0732">Signal</keyword>
<accession>A0AAI9EEW4</accession>
<organism evidence="2 3">
    <name type="scientific">Lecanosticta acicola</name>
    <dbReference type="NCBI Taxonomy" id="111012"/>
    <lineage>
        <taxon>Eukaryota</taxon>
        <taxon>Fungi</taxon>
        <taxon>Dikarya</taxon>
        <taxon>Ascomycota</taxon>
        <taxon>Pezizomycotina</taxon>
        <taxon>Dothideomycetes</taxon>
        <taxon>Dothideomycetidae</taxon>
        <taxon>Mycosphaerellales</taxon>
        <taxon>Mycosphaerellaceae</taxon>
        <taxon>Lecanosticta</taxon>
    </lineage>
</organism>
<dbReference type="InterPro" id="IPR036610">
    <property type="entry name" value="PEBP-like_sf"/>
</dbReference>
<evidence type="ECO:0000313" key="3">
    <source>
        <dbReference type="Proteomes" id="UP001296104"/>
    </source>
</evidence>